<feature type="transmembrane region" description="Helical" evidence="6">
    <location>
        <begin position="84"/>
        <end position="107"/>
    </location>
</feature>
<dbReference type="GO" id="GO:0097272">
    <property type="term" value="P:ammonium homeostasis"/>
    <property type="evidence" value="ECO:0007669"/>
    <property type="project" value="TreeGrafter"/>
</dbReference>
<evidence type="ECO:0000256" key="5">
    <source>
        <dbReference type="ARBA" id="ARBA00023136"/>
    </source>
</evidence>
<keyword evidence="5 6" id="KW-0472">Membrane</keyword>
<dbReference type="Gene3D" id="1.10.3430.10">
    <property type="entry name" value="Ammonium transporter AmtB like domains"/>
    <property type="match status" value="1"/>
</dbReference>
<dbReference type="Pfam" id="PF00909">
    <property type="entry name" value="Ammonium_transp"/>
    <property type="match status" value="1"/>
</dbReference>
<protein>
    <submittedName>
        <fullName evidence="10">Ammonium transporter AmtB-like domain-containing protein</fullName>
    </submittedName>
</protein>
<proteinExistence type="inferred from homology"/>
<evidence type="ECO:0000313" key="8">
    <source>
        <dbReference type="EMBL" id="CAI3972856.1"/>
    </source>
</evidence>
<dbReference type="PANTHER" id="PTHR11730">
    <property type="entry name" value="AMMONIUM TRANSPORTER"/>
    <property type="match status" value="1"/>
</dbReference>
<dbReference type="EMBL" id="CAMXCT020000038">
    <property type="protein sequence ID" value="CAL1126231.1"/>
    <property type="molecule type" value="Genomic_DNA"/>
</dbReference>
<feature type="transmembrane region" description="Helical" evidence="6">
    <location>
        <begin position="50"/>
        <end position="72"/>
    </location>
</feature>
<feature type="domain" description="Ammonium transporter AmtB-like" evidence="7">
    <location>
        <begin position="1"/>
        <end position="140"/>
    </location>
</feature>
<dbReference type="OrthoDB" id="534912at2759"/>
<dbReference type="GO" id="GO:0008519">
    <property type="term" value="F:ammonium channel activity"/>
    <property type="evidence" value="ECO:0007669"/>
    <property type="project" value="InterPro"/>
</dbReference>
<accession>A0A9P1BGA1</accession>
<keyword evidence="4 6" id="KW-1133">Transmembrane helix</keyword>
<gene>
    <name evidence="8" type="ORF">C1SCF055_LOCUS1399</name>
</gene>
<reference evidence="8" key="1">
    <citation type="submission" date="2022-10" db="EMBL/GenBank/DDBJ databases">
        <authorList>
            <person name="Chen Y."/>
            <person name="Dougan E. K."/>
            <person name="Chan C."/>
            <person name="Rhodes N."/>
            <person name="Thang M."/>
        </authorList>
    </citation>
    <scope>NUCLEOTIDE SEQUENCE</scope>
</reference>
<dbReference type="EMBL" id="CAMXCT010000038">
    <property type="protein sequence ID" value="CAI3972856.1"/>
    <property type="molecule type" value="Genomic_DNA"/>
</dbReference>
<comment type="subcellular location">
    <subcellularLocation>
        <location evidence="1">Membrane</location>
        <topology evidence="1">Multi-pass membrane protein</topology>
    </subcellularLocation>
</comment>
<feature type="transmembrane region" description="Helical" evidence="6">
    <location>
        <begin position="119"/>
        <end position="139"/>
    </location>
</feature>
<dbReference type="PANTHER" id="PTHR11730:SF60">
    <property type="entry name" value="RH50, ISOFORM D"/>
    <property type="match status" value="1"/>
</dbReference>
<dbReference type="Proteomes" id="UP001152797">
    <property type="component" value="Unassembled WGS sequence"/>
</dbReference>
<dbReference type="GO" id="GO:0005886">
    <property type="term" value="C:plasma membrane"/>
    <property type="evidence" value="ECO:0007669"/>
    <property type="project" value="InterPro"/>
</dbReference>
<dbReference type="EMBL" id="CAMXCT030000038">
    <property type="protein sequence ID" value="CAL4760168.1"/>
    <property type="molecule type" value="Genomic_DNA"/>
</dbReference>
<dbReference type="SUPFAM" id="SSF111352">
    <property type="entry name" value="Ammonium transporter"/>
    <property type="match status" value="1"/>
</dbReference>
<sequence length="187" mass="19004">AIVNTILALLTSTVTSFGLTQILQDGKIGTRAVQNATLAGGVTIGATASIVGPFGAGVLGIMAGALSTVAFAHSSMFKSVDSCGIHNLHGLPGLLGGLFSIVSPVFYNDTGLAPFEQMVALASTLMIALLSGACCGVAMKAIEQLHDDKDLCTAAASIGLNPTDLRIEPYSDAAWWTGEGEGPVIQL</sequence>
<keyword evidence="3 6" id="KW-0812">Transmembrane</keyword>
<organism evidence="8">
    <name type="scientific">Cladocopium goreaui</name>
    <dbReference type="NCBI Taxonomy" id="2562237"/>
    <lineage>
        <taxon>Eukaryota</taxon>
        <taxon>Sar</taxon>
        <taxon>Alveolata</taxon>
        <taxon>Dinophyceae</taxon>
        <taxon>Suessiales</taxon>
        <taxon>Symbiodiniaceae</taxon>
        <taxon>Cladocopium</taxon>
    </lineage>
</organism>
<evidence type="ECO:0000256" key="6">
    <source>
        <dbReference type="SAM" id="Phobius"/>
    </source>
</evidence>
<evidence type="ECO:0000313" key="10">
    <source>
        <dbReference type="EMBL" id="CAL4760168.1"/>
    </source>
</evidence>
<reference evidence="9" key="2">
    <citation type="submission" date="2024-04" db="EMBL/GenBank/DDBJ databases">
        <authorList>
            <person name="Chen Y."/>
            <person name="Shah S."/>
            <person name="Dougan E. K."/>
            <person name="Thang M."/>
            <person name="Chan C."/>
        </authorList>
    </citation>
    <scope>NUCLEOTIDE SEQUENCE [LARGE SCALE GENOMIC DNA]</scope>
</reference>
<evidence type="ECO:0000313" key="9">
    <source>
        <dbReference type="EMBL" id="CAL1126231.1"/>
    </source>
</evidence>
<evidence type="ECO:0000256" key="4">
    <source>
        <dbReference type="ARBA" id="ARBA00022989"/>
    </source>
</evidence>
<dbReference type="AlphaFoldDB" id="A0A9P1BGA1"/>
<evidence type="ECO:0000256" key="3">
    <source>
        <dbReference type="ARBA" id="ARBA00022692"/>
    </source>
</evidence>
<evidence type="ECO:0000256" key="2">
    <source>
        <dbReference type="ARBA" id="ARBA00011036"/>
    </source>
</evidence>
<dbReference type="PRINTS" id="PR00342">
    <property type="entry name" value="RHESUSRHD"/>
</dbReference>
<evidence type="ECO:0000313" key="11">
    <source>
        <dbReference type="Proteomes" id="UP001152797"/>
    </source>
</evidence>
<dbReference type="InterPro" id="IPR024041">
    <property type="entry name" value="NH4_transpt_AmtB-like_dom"/>
</dbReference>
<comment type="caution">
    <text evidence="8">The sequence shown here is derived from an EMBL/GenBank/DDBJ whole genome shotgun (WGS) entry which is preliminary data.</text>
</comment>
<dbReference type="InterPro" id="IPR002229">
    <property type="entry name" value="RhesusRHD"/>
</dbReference>
<name>A0A9P1BGA1_9DINO</name>
<keyword evidence="11" id="KW-1185">Reference proteome</keyword>
<dbReference type="InterPro" id="IPR029020">
    <property type="entry name" value="Ammonium/urea_transptr"/>
</dbReference>
<feature type="non-terminal residue" evidence="8">
    <location>
        <position position="187"/>
    </location>
</feature>
<evidence type="ECO:0000256" key="1">
    <source>
        <dbReference type="ARBA" id="ARBA00004141"/>
    </source>
</evidence>
<comment type="similarity">
    <text evidence="2">Belongs to the ammonium transporter (TC 2.A.49) family. Rh subfamily.</text>
</comment>
<evidence type="ECO:0000259" key="7">
    <source>
        <dbReference type="Pfam" id="PF00909"/>
    </source>
</evidence>